<keyword evidence="5" id="KW-0675">Receptor</keyword>
<feature type="region of interest" description="Disordered" evidence="6">
    <location>
        <begin position="302"/>
        <end position="327"/>
    </location>
</feature>
<dbReference type="Proteomes" id="UP000275408">
    <property type="component" value="Unassembled WGS sequence"/>
</dbReference>
<feature type="transmembrane region" description="Helical" evidence="7">
    <location>
        <begin position="170"/>
        <end position="189"/>
    </location>
</feature>
<dbReference type="SUPFAM" id="SSF81321">
    <property type="entry name" value="Family A G protein-coupled receptor-like"/>
    <property type="match status" value="1"/>
</dbReference>
<dbReference type="PRINTS" id="PR00237">
    <property type="entry name" value="GPCRRHODOPSN"/>
</dbReference>
<feature type="transmembrane region" description="Helical" evidence="7">
    <location>
        <begin position="128"/>
        <end position="150"/>
    </location>
</feature>
<protein>
    <recommendedName>
        <fullName evidence="8">G-protein coupled receptors family 1 profile domain-containing protein</fullName>
    </recommendedName>
</protein>
<accession>A0A3M6UGH0</accession>
<dbReference type="InterPro" id="IPR000276">
    <property type="entry name" value="GPCR_Rhodpsn"/>
</dbReference>
<evidence type="ECO:0000256" key="4">
    <source>
        <dbReference type="ARBA" id="ARBA00023136"/>
    </source>
</evidence>
<reference evidence="9 10" key="1">
    <citation type="journal article" date="2018" name="Sci. Rep.">
        <title>Comparative analysis of the Pocillopora damicornis genome highlights role of immune system in coral evolution.</title>
        <authorList>
            <person name="Cunning R."/>
            <person name="Bay R.A."/>
            <person name="Gillette P."/>
            <person name="Baker A.C."/>
            <person name="Traylor-Knowles N."/>
        </authorList>
    </citation>
    <scope>NUCLEOTIDE SEQUENCE [LARGE SCALE GENOMIC DNA]</scope>
    <source>
        <strain evidence="9">RSMAS</strain>
        <tissue evidence="9">Whole animal</tissue>
    </source>
</reference>
<evidence type="ECO:0000256" key="7">
    <source>
        <dbReference type="SAM" id="Phobius"/>
    </source>
</evidence>
<keyword evidence="10" id="KW-1185">Reference proteome</keyword>
<gene>
    <name evidence="9" type="ORF">pdam_00004216</name>
</gene>
<proteinExistence type="inferred from homology"/>
<dbReference type="EMBL" id="RCHS01001596">
    <property type="protein sequence ID" value="RMX52669.1"/>
    <property type="molecule type" value="Genomic_DNA"/>
</dbReference>
<comment type="similarity">
    <text evidence="5">Belongs to the G-protein coupled receptor 1 family.</text>
</comment>
<keyword evidence="3 7" id="KW-1133">Transmembrane helix</keyword>
<dbReference type="GO" id="GO:0016020">
    <property type="term" value="C:membrane"/>
    <property type="evidence" value="ECO:0007669"/>
    <property type="project" value="UniProtKB-SubCell"/>
</dbReference>
<dbReference type="CDD" id="cd00637">
    <property type="entry name" value="7tm_classA_rhodopsin-like"/>
    <property type="match status" value="1"/>
</dbReference>
<dbReference type="AlphaFoldDB" id="A0A3M6UGH0"/>
<dbReference type="PANTHER" id="PTHR45698:SF1">
    <property type="entry name" value="TRACE AMINE-ASSOCIATED RECEPTOR 13C-LIKE"/>
    <property type="match status" value="1"/>
</dbReference>
<feature type="transmembrane region" description="Helical" evidence="7">
    <location>
        <begin position="6"/>
        <end position="31"/>
    </location>
</feature>
<evidence type="ECO:0000256" key="6">
    <source>
        <dbReference type="SAM" id="MobiDB-lite"/>
    </source>
</evidence>
<evidence type="ECO:0000256" key="3">
    <source>
        <dbReference type="ARBA" id="ARBA00022989"/>
    </source>
</evidence>
<feature type="transmembrane region" description="Helical" evidence="7">
    <location>
        <begin position="257"/>
        <end position="278"/>
    </location>
</feature>
<sequence>MSTSAAFAITVVFLIITSVNIIGNSLVCWIIKKNRDMRTPINYLIVNLAISDIMYAVFMIPKNIMTLTGAIHPDGMIGLCLCKFVTNGNIAWIGGVSSIITLVAVAFERYYAVVYPFNSERNVTTQKLRVIIPCAWLFSTLFISPLFFIIEEEGRSCVRSWPKKWMSKAYNFAWSTLVFVSLLVMIVLYSRVIYALCSNTIDGNEATRQQQGVLRVRKRVTLMVIIVSVIFGICWATLQVCFTLMDVASVSIGPLPFDVAFTMVLFNSAINPFVYALLNQQFKEKMKGMICGNHSLSRIQPSNEIEGKVNTDNTTNTSKTSESKFKD</sequence>
<dbReference type="InterPro" id="IPR017452">
    <property type="entry name" value="GPCR_Rhodpsn_7TM"/>
</dbReference>
<evidence type="ECO:0000256" key="2">
    <source>
        <dbReference type="ARBA" id="ARBA00022692"/>
    </source>
</evidence>
<dbReference type="PROSITE" id="PS50262">
    <property type="entry name" value="G_PROTEIN_RECEP_F1_2"/>
    <property type="match status" value="1"/>
</dbReference>
<dbReference type="OrthoDB" id="5967581at2759"/>
<evidence type="ECO:0000256" key="1">
    <source>
        <dbReference type="ARBA" id="ARBA00004370"/>
    </source>
</evidence>
<feature type="compositionally biased region" description="Low complexity" evidence="6">
    <location>
        <begin position="308"/>
        <end position="320"/>
    </location>
</feature>
<evidence type="ECO:0000259" key="8">
    <source>
        <dbReference type="PROSITE" id="PS50262"/>
    </source>
</evidence>
<name>A0A3M6UGH0_POCDA</name>
<feature type="transmembrane region" description="Helical" evidence="7">
    <location>
        <begin position="43"/>
        <end position="60"/>
    </location>
</feature>
<keyword evidence="4 7" id="KW-0472">Membrane</keyword>
<dbReference type="GO" id="GO:0004930">
    <property type="term" value="F:G protein-coupled receptor activity"/>
    <property type="evidence" value="ECO:0007669"/>
    <property type="project" value="UniProtKB-KW"/>
</dbReference>
<keyword evidence="2 5" id="KW-0812">Transmembrane</keyword>
<comment type="caution">
    <text evidence="9">The sequence shown here is derived from an EMBL/GenBank/DDBJ whole genome shotgun (WGS) entry which is preliminary data.</text>
</comment>
<evidence type="ECO:0000256" key="5">
    <source>
        <dbReference type="RuleBase" id="RU000688"/>
    </source>
</evidence>
<dbReference type="Pfam" id="PF00001">
    <property type="entry name" value="7tm_1"/>
    <property type="match status" value="1"/>
</dbReference>
<dbReference type="PROSITE" id="PS00237">
    <property type="entry name" value="G_PROTEIN_RECEP_F1_1"/>
    <property type="match status" value="1"/>
</dbReference>
<evidence type="ECO:0000313" key="9">
    <source>
        <dbReference type="EMBL" id="RMX52669.1"/>
    </source>
</evidence>
<dbReference type="Gene3D" id="1.20.1070.10">
    <property type="entry name" value="Rhodopsin 7-helix transmembrane proteins"/>
    <property type="match status" value="1"/>
</dbReference>
<feature type="transmembrane region" description="Helical" evidence="7">
    <location>
        <begin position="90"/>
        <end position="107"/>
    </location>
</feature>
<dbReference type="STRING" id="46731.A0A3M6UGH0"/>
<keyword evidence="5" id="KW-0807">Transducer</keyword>
<evidence type="ECO:0000313" key="10">
    <source>
        <dbReference type="Proteomes" id="UP000275408"/>
    </source>
</evidence>
<keyword evidence="5" id="KW-0297">G-protein coupled receptor</keyword>
<dbReference type="FunFam" id="1.20.1070.10:FF:000368">
    <property type="entry name" value="Predicted protein"/>
    <property type="match status" value="1"/>
</dbReference>
<feature type="transmembrane region" description="Helical" evidence="7">
    <location>
        <begin position="220"/>
        <end position="245"/>
    </location>
</feature>
<organism evidence="9 10">
    <name type="scientific">Pocillopora damicornis</name>
    <name type="common">Cauliflower coral</name>
    <name type="synonym">Millepora damicornis</name>
    <dbReference type="NCBI Taxonomy" id="46731"/>
    <lineage>
        <taxon>Eukaryota</taxon>
        <taxon>Metazoa</taxon>
        <taxon>Cnidaria</taxon>
        <taxon>Anthozoa</taxon>
        <taxon>Hexacorallia</taxon>
        <taxon>Scleractinia</taxon>
        <taxon>Astrocoeniina</taxon>
        <taxon>Pocilloporidae</taxon>
        <taxon>Pocillopora</taxon>
    </lineage>
</organism>
<comment type="subcellular location">
    <subcellularLocation>
        <location evidence="1">Membrane</location>
    </subcellularLocation>
</comment>
<dbReference type="SMART" id="SM01381">
    <property type="entry name" value="7TM_GPCR_Srsx"/>
    <property type="match status" value="1"/>
</dbReference>
<feature type="domain" description="G-protein coupled receptors family 1 profile" evidence="8">
    <location>
        <begin position="23"/>
        <end position="275"/>
    </location>
</feature>
<dbReference type="PANTHER" id="PTHR45698">
    <property type="entry name" value="TRACE AMINE-ASSOCIATED RECEPTOR 19N-RELATED"/>
    <property type="match status" value="1"/>
</dbReference>